<dbReference type="Proteomes" id="UP000814033">
    <property type="component" value="Unassembled WGS sequence"/>
</dbReference>
<accession>A0ACB8RDZ7</accession>
<evidence type="ECO:0000313" key="2">
    <source>
        <dbReference type="Proteomes" id="UP000814033"/>
    </source>
</evidence>
<comment type="caution">
    <text evidence="1">The sequence shown here is derived from an EMBL/GenBank/DDBJ whole genome shotgun (WGS) entry which is preliminary data.</text>
</comment>
<gene>
    <name evidence="1" type="ORF">FA95DRAFT_1682978</name>
</gene>
<protein>
    <submittedName>
        <fullName evidence="1">Uncharacterized protein</fullName>
    </submittedName>
</protein>
<dbReference type="EMBL" id="MU276101">
    <property type="protein sequence ID" value="KAI0041790.1"/>
    <property type="molecule type" value="Genomic_DNA"/>
</dbReference>
<sequence>MSLAPTPSTSRGDLLLQPPFFTSSLFVNPFRADVASLIDLFAAQYRLSNDQPFALFKRLWQAEGWPYMHLKVFDARTRDTYLKVACRLLFEKVDEANDALHRVAALFALYTFYSTQPTNTHPPLLSIKHVDIAMDTYASLVHLPKALQSPELAPLVPYVVHIVKTLTASRVFYILPSSTDTPYNPRSLPREIFVSDDVEAEAEAVASTSTSAAPKKKGRPSKRDIAKKTREAVVALDKWLDRTSDMTSAEPRHSQAAKGSRAVYVGEKTALLDGLGSSGALERANAAVLARLKKIDAMAAEKGMEVGSEGGEKTGLGRVERAVGELGGGARKGGILGLLEGAGMS</sequence>
<keyword evidence="2" id="KW-1185">Reference proteome</keyword>
<reference evidence="1" key="1">
    <citation type="submission" date="2021-02" db="EMBL/GenBank/DDBJ databases">
        <authorList>
            <consortium name="DOE Joint Genome Institute"/>
            <person name="Ahrendt S."/>
            <person name="Looney B.P."/>
            <person name="Miyauchi S."/>
            <person name="Morin E."/>
            <person name="Drula E."/>
            <person name="Courty P.E."/>
            <person name="Chicoki N."/>
            <person name="Fauchery L."/>
            <person name="Kohler A."/>
            <person name="Kuo A."/>
            <person name="Labutti K."/>
            <person name="Pangilinan J."/>
            <person name="Lipzen A."/>
            <person name="Riley R."/>
            <person name="Andreopoulos W."/>
            <person name="He G."/>
            <person name="Johnson J."/>
            <person name="Barry K.W."/>
            <person name="Grigoriev I.V."/>
            <person name="Nagy L."/>
            <person name="Hibbett D."/>
            <person name="Henrissat B."/>
            <person name="Matheny P.B."/>
            <person name="Labbe J."/>
            <person name="Martin F."/>
        </authorList>
    </citation>
    <scope>NUCLEOTIDE SEQUENCE</scope>
    <source>
        <strain evidence="1">FP105234-sp</strain>
    </source>
</reference>
<reference evidence="1" key="2">
    <citation type="journal article" date="2022" name="New Phytol.">
        <title>Evolutionary transition to the ectomycorrhizal habit in the genomes of a hyperdiverse lineage of mushroom-forming fungi.</title>
        <authorList>
            <person name="Looney B."/>
            <person name="Miyauchi S."/>
            <person name="Morin E."/>
            <person name="Drula E."/>
            <person name="Courty P.E."/>
            <person name="Kohler A."/>
            <person name="Kuo A."/>
            <person name="LaButti K."/>
            <person name="Pangilinan J."/>
            <person name="Lipzen A."/>
            <person name="Riley R."/>
            <person name="Andreopoulos W."/>
            <person name="He G."/>
            <person name="Johnson J."/>
            <person name="Nolan M."/>
            <person name="Tritt A."/>
            <person name="Barry K.W."/>
            <person name="Grigoriev I.V."/>
            <person name="Nagy L.G."/>
            <person name="Hibbett D."/>
            <person name="Henrissat B."/>
            <person name="Matheny P.B."/>
            <person name="Labbe J."/>
            <person name="Martin F.M."/>
        </authorList>
    </citation>
    <scope>NUCLEOTIDE SEQUENCE</scope>
    <source>
        <strain evidence="1">FP105234-sp</strain>
    </source>
</reference>
<proteinExistence type="predicted"/>
<name>A0ACB8RDZ7_9AGAM</name>
<organism evidence="1 2">
    <name type="scientific">Auriscalpium vulgare</name>
    <dbReference type="NCBI Taxonomy" id="40419"/>
    <lineage>
        <taxon>Eukaryota</taxon>
        <taxon>Fungi</taxon>
        <taxon>Dikarya</taxon>
        <taxon>Basidiomycota</taxon>
        <taxon>Agaricomycotina</taxon>
        <taxon>Agaricomycetes</taxon>
        <taxon>Russulales</taxon>
        <taxon>Auriscalpiaceae</taxon>
        <taxon>Auriscalpium</taxon>
    </lineage>
</organism>
<evidence type="ECO:0000313" key="1">
    <source>
        <dbReference type="EMBL" id="KAI0041790.1"/>
    </source>
</evidence>